<evidence type="ECO:0000313" key="1">
    <source>
        <dbReference type="EMBL" id="ONM16328.1"/>
    </source>
</evidence>
<dbReference type="EMBL" id="CM007648">
    <property type="protein sequence ID" value="ONM16328.1"/>
    <property type="molecule type" value="Genomic_DNA"/>
</dbReference>
<proteinExistence type="predicted"/>
<dbReference type="AlphaFoldDB" id="A0A1D6E7B1"/>
<organism evidence="1">
    <name type="scientific">Zea mays</name>
    <name type="common">Maize</name>
    <dbReference type="NCBI Taxonomy" id="4577"/>
    <lineage>
        <taxon>Eukaryota</taxon>
        <taxon>Viridiplantae</taxon>
        <taxon>Streptophyta</taxon>
        <taxon>Embryophyta</taxon>
        <taxon>Tracheophyta</taxon>
        <taxon>Spermatophyta</taxon>
        <taxon>Magnoliopsida</taxon>
        <taxon>Liliopsida</taxon>
        <taxon>Poales</taxon>
        <taxon>Poaceae</taxon>
        <taxon>PACMAD clade</taxon>
        <taxon>Panicoideae</taxon>
        <taxon>Andropogonodae</taxon>
        <taxon>Andropogoneae</taxon>
        <taxon>Tripsacinae</taxon>
        <taxon>Zea</taxon>
    </lineage>
</organism>
<protein>
    <submittedName>
        <fullName evidence="1">Uncharacterized protein</fullName>
    </submittedName>
</protein>
<name>A0A1D6E7B1_MAIZE</name>
<accession>A0A1D6E7B1</accession>
<sequence>MANIVKIITTPKTAYDFEVSWRALSGRNA</sequence>
<gene>
    <name evidence="1" type="ORF">ZEAMMB73_Zm00001d003189</name>
</gene>
<dbReference type="InParanoid" id="A0A1D6E7B1"/>
<reference evidence="1" key="1">
    <citation type="submission" date="2015-12" db="EMBL/GenBank/DDBJ databases">
        <title>Update maize B73 reference genome by single molecule sequencing technologies.</title>
        <authorList>
            <consortium name="Maize Genome Sequencing Project"/>
            <person name="Ware D."/>
        </authorList>
    </citation>
    <scope>NUCLEOTIDE SEQUENCE [LARGE SCALE GENOMIC DNA]</scope>
    <source>
        <tissue evidence="1">Seedling</tissue>
    </source>
</reference>